<evidence type="ECO:0000256" key="3">
    <source>
        <dbReference type="ARBA" id="ARBA00022618"/>
    </source>
</evidence>
<dbReference type="Pfam" id="PF12327">
    <property type="entry name" value="FtsZ_C"/>
    <property type="match status" value="1"/>
</dbReference>
<feature type="region of interest" description="Disordered" evidence="11">
    <location>
        <begin position="356"/>
        <end position="467"/>
    </location>
</feature>
<evidence type="ECO:0000256" key="6">
    <source>
        <dbReference type="ARBA" id="ARBA00023210"/>
    </source>
</evidence>
<evidence type="ECO:0000259" key="13">
    <source>
        <dbReference type="SMART" id="SM00865"/>
    </source>
</evidence>
<dbReference type="EMBL" id="JMCC02000019">
    <property type="protein sequence ID" value="KIG17830.1"/>
    <property type="molecule type" value="Genomic_DNA"/>
</dbReference>
<dbReference type="GO" id="GO:0003924">
    <property type="term" value="F:GTPase activity"/>
    <property type="evidence" value="ECO:0007669"/>
    <property type="project" value="UniProtKB-UniRule"/>
</dbReference>
<dbReference type="InterPro" id="IPR020805">
    <property type="entry name" value="Cell_div_FtsZ_CS"/>
</dbReference>
<evidence type="ECO:0000256" key="11">
    <source>
        <dbReference type="SAM" id="MobiDB-lite"/>
    </source>
</evidence>
<dbReference type="GO" id="GO:0051258">
    <property type="term" value="P:protein polymerization"/>
    <property type="evidence" value="ECO:0007669"/>
    <property type="project" value="UniProtKB-UniRule"/>
</dbReference>
<feature type="binding site" evidence="8">
    <location>
        <begin position="23"/>
        <end position="27"/>
    </location>
    <ligand>
        <name>GTP</name>
        <dbReference type="ChEBI" id="CHEBI:37565"/>
    </ligand>
</feature>
<dbReference type="NCBIfam" id="TIGR00065">
    <property type="entry name" value="ftsZ"/>
    <property type="match status" value="1"/>
</dbReference>
<keyword evidence="4 8" id="KW-0547">Nucleotide-binding</keyword>
<dbReference type="AlphaFoldDB" id="A0A0C2D880"/>
<proteinExistence type="inferred from homology"/>
<evidence type="ECO:0000313" key="15">
    <source>
        <dbReference type="Proteomes" id="UP000031599"/>
    </source>
</evidence>
<dbReference type="InterPro" id="IPR045061">
    <property type="entry name" value="FtsZ/CetZ"/>
</dbReference>
<dbReference type="GO" id="GO:0005525">
    <property type="term" value="F:GTP binding"/>
    <property type="evidence" value="ECO:0007669"/>
    <property type="project" value="UniProtKB-UniRule"/>
</dbReference>
<dbReference type="Gene3D" id="3.30.1330.20">
    <property type="entry name" value="Tubulin/FtsZ, C-terminal domain"/>
    <property type="match status" value="1"/>
</dbReference>
<protein>
    <recommendedName>
        <fullName evidence="8 9">Cell division protein FtsZ</fullName>
    </recommendedName>
</protein>
<dbReference type="HAMAP" id="MF_00909">
    <property type="entry name" value="FtsZ"/>
    <property type="match status" value="1"/>
</dbReference>
<feature type="binding site" evidence="8">
    <location>
        <position position="141"/>
    </location>
    <ligand>
        <name>GTP</name>
        <dbReference type="ChEBI" id="CHEBI:37565"/>
    </ligand>
</feature>
<evidence type="ECO:0000256" key="10">
    <source>
        <dbReference type="RuleBase" id="RU000631"/>
    </source>
</evidence>
<evidence type="ECO:0000259" key="12">
    <source>
        <dbReference type="SMART" id="SM00864"/>
    </source>
</evidence>
<keyword evidence="3 8" id="KW-0132">Cell division</keyword>
<feature type="binding site" evidence="8">
    <location>
        <position position="145"/>
    </location>
    <ligand>
        <name>GTP</name>
        <dbReference type="ChEBI" id="CHEBI:37565"/>
    </ligand>
</feature>
<evidence type="ECO:0000256" key="5">
    <source>
        <dbReference type="ARBA" id="ARBA00023134"/>
    </source>
</evidence>
<evidence type="ECO:0000256" key="7">
    <source>
        <dbReference type="ARBA" id="ARBA00023306"/>
    </source>
</evidence>
<name>A0A0C2D880_9BACT</name>
<feature type="binding site" evidence="8">
    <location>
        <begin position="110"/>
        <end position="112"/>
    </location>
    <ligand>
        <name>GTP</name>
        <dbReference type="ChEBI" id="CHEBI:37565"/>
    </ligand>
</feature>
<feature type="domain" description="Tubulin/FtsZ GTPase" evidence="12">
    <location>
        <begin position="15"/>
        <end position="207"/>
    </location>
</feature>
<evidence type="ECO:0000256" key="1">
    <source>
        <dbReference type="ARBA" id="ARBA00009690"/>
    </source>
</evidence>
<dbReference type="InterPro" id="IPR008280">
    <property type="entry name" value="Tub_FtsZ_C"/>
</dbReference>
<dbReference type="Pfam" id="PF00091">
    <property type="entry name" value="Tubulin"/>
    <property type="match status" value="1"/>
</dbReference>
<dbReference type="PROSITE" id="PS01134">
    <property type="entry name" value="FTSZ_1"/>
    <property type="match status" value="1"/>
</dbReference>
<dbReference type="InterPro" id="IPR036525">
    <property type="entry name" value="Tubulin/FtsZ_GTPase_sf"/>
</dbReference>
<dbReference type="GO" id="GO:0000917">
    <property type="term" value="P:division septum assembly"/>
    <property type="evidence" value="ECO:0007669"/>
    <property type="project" value="UniProtKB-KW"/>
</dbReference>
<dbReference type="GO" id="GO:0032153">
    <property type="term" value="C:cell division site"/>
    <property type="evidence" value="ECO:0007669"/>
    <property type="project" value="UniProtKB-UniRule"/>
</dbReference>
<comment type="caution">
    <text evidence="14">The sequence shown here is derived from an EMBL/GenBank/DDBJ whole genome shotgun (WGS) entry which is preliminary data.</text>
</comment>
<accession>A0A0C2D880</accession>
<dbReference type="InterPro" id="IPR037103">
    <property type="entry name" value="Tubulin/FtsZ-like_C"/>
</dbReference>
<dbReference type="GO" id="GO:0005737">
    <property type="term" value="C:cytoplasm"/>
    <property type="evidence" value="ECO:0007669"/>
    <property type="project" value="UniProtKB-SubCell"/>
</dbReference>
<keyword evidence="6 8" id="KW-0717">Septation</keyword>
<dbReference type="PANTHER" id="PTHR30314:SF3">
    <property type="entry name" value="MITOCHONDRIAL DIVISION PROTEIN FSZA"/>
    <property type="match status" value="1"/>
</dbReference>
<dbReference type="InterPro" id="IPR024757">
    <property type="entry name" value="FtsZ_C"/>
</dbReference>
<feature type="binding site" evidence="8">
    <location>
        <position position="189"/>
    </location>
    <ligand>
        <name>GTP</name>
        <dbReference type="ChEBI" id="CHEBI:37565"/>
    </ligand>
</feature>
<dbReference type="SUPFAM" id="SSF55307">
    <property type="entry name" value="Tubulin C-terminal domain-like"/>
    <property type="match status" value="1"/>
</dbReference>
<evidence type="ECO:0000256" key="2">
    <source>
        <dbReference type="ARBA" id="ARBA00022490"/>
    </source>
</evidence>
<keyword evidence="2 8" id="KW-0963">Cytoplasm</keyword>
<dbReference type="PROSITE" id="PS01135">
    <property type="entry name" value="FTSZ_2"/>
    <property type="match status" value="1"/>
</dbReference>
<dbReference type="Proteomes" id="UP000031599">
    <property type="component" value="Unassembled WGS sequence"/>
</dbReference>
<keyword evidence="7 8" id="KW-0131">Cell cycle</keyword>
<evidence type="ECO:0000256" key="8">
    <source>
        <dbReference type="HAMAP-Rule" id="MF_00909"/>
    </source>
</evidence>
<comment type="subunit">
    <text evidence="8">Homodimer. Polymerizes to form a dynamic ring structure in a strictly GTP-dependent manner. Interacts directly with several other division proteins.</text>
</comment>
<dbReference type="PANTHER" id="PTHR30314">
    <property type="entry name" value="CELL DIVISION PROTEIN FTSZ-RELATED"/>
    <property type="match status" value="1"/>
</dbReference>
<dbReference type="InterPro" id="IPR003008">
    <property type="entry name" value="Tubulin_FtsZ_GTPase"/>
</dbReference>
<dbReference type="GO" id="GO:0043093">
    <property type="term" value="P:FtsZ-dependent cytokinesis"/>
    <property type="evidence" value="ECO:0007669"/>
    <property type="project" value="UniProtKB-UniRule"/>
</dbReference>
<organism evidence="14 15">
    <name type="scientific">Enhygromyxa salina</name>
    <dbReference type="NCBI Taxonomy" id="215803"/>
    <lineage>
        <taxon>Bacteria</taxon>
        <taxon>Pseudomonadati</taxon>
        <taxon>Myxococcota</taxon>
        <taxon>Polyangia</taxon>
        <taxon>Nannocystales</taxon>
        <taxon>Nannocystaceae</taxon>
        <taxon>Enhygromyxa</taxon>
    </lineage>
</organism>
<dbReference type="SMART" id="SM00864">
    <property type="entry name" value="Tubulin"/>
    <property type="match status" value="1"/>
</dbReference>
<comment type="subcellular location">
    <subcellularLocation>
        <location evidence="8">Cytoplasm</location>
    </subcellularLocation>
    <text evidence="8">Assembles at midcell at the inner surface of the cytoplasmic membrane.</text>
</comment>
<gene>
    <name evidence="8" type="primary">ftsZ</name>
    <name evidence="14" type="ORF">DB30_02597</name>
</gene>
<dbReference type="InterPro" id="IPR018316">
    <property type="entry name" value="Tubulin/FtsZ_2-layer-sand-dom"/>
</dbReference>
<dbReference type="SUPFAM" id="SSF52490">
    <property type="entry name" value="Tubulin nucleotide-binding domain-like"/>
    <property type="match status" value="1"/>
</dbReference>
<evidence type="ECO:0000256" key="9">
    <source>
        <dbReference type="NCBIfam" id="TIGR00065"/>
    </source>
</evidence>
<comment type="similarity">
    <text evidence="1 8 10">Belongs to the FtsZ family.</text>
</comment>
<dbReference type="Gene3D" id="3.40.50.1440">
    <property type="entry name" value="Tubulin/FtsZ, GTPase domain"/>
    <property type="match status" value="1"/>
</dbReference>
<dbReference type="SMART" id="SM00865">
    <property type="entry name" value="Tubulin_C"/>
    <property type="match status" value="1"/>
</dbReference>
<dbReference type="FunFam" id="3.40.50.1440:FF:000023">
    <property type="entry name" value="Cell division protein FtsZ"/>
    <property type="match status" value="1"/>
</dbReference>
<feature type="domain" description="Tubulin/FtsZ 2-layer sandwich" evidence="13">
    <location>
        <begin position="209"/>
        <end position="327"/>
    </location>
</feature>
<sequence>MAHFELEDAFNDQAKIKVIGVGGAGGNAVNTMIAAKVPGVEFIAANTDVQALERNLAPLTMQLGRRVTRGLGAGASPERGREAALESVNEIGEMLEGADMVFVTAGMGGGTGTGAAPIIAQVARECGALTVGVVTKPFSFEGKRRMKFAEIGIERLEQAVDTLITIPNDRLLHVTSANTSLMDAFALADEVLQHATQGVSDLITVPGIINVDFADVRTIMASQGRALMGMGVAGDEGRAVAAAQQAINSPLLEDVTIQGAKGILMNITSGPNLRLHEVEEAASLIMEAAHEDCNIIFGAVVDPNMGETLRITVIATGFDQHEPEEEVLGNAIAAHVHRVRRQSQQIPMPGMGPVVGMGGMPQQPPQVFSGTLQRKAKPSSAKPPAVQPRREPMPAPSVNPMYANANQSQPRVPPPAPPVQAQESGPYQRNPGVSGGWSRGDTAAADPREVPAFLRRRSETDGGGYVR</sequence>
<dbReference type="RefSeq" id="WP_052547860.1">
    <property type="nucleotide sequence ID" value="NZ_JMCC02000019.1"/>
</dbReference>
<dbReference type="PRINTS" id="PR00423">
    <property type="entry name" value="CELLDVISFTSZ"/>
</dbReference>
<dbReference type="InterPro" id="IPR000158">
    <property type="entry name" value="Cell_div_FtsZ"/>
</dbReference>
<evidence type="ECO:0000256" key="4">
    <source>
        <dbReference type="ARBA" id="ARBA00022741"/>
    </source>
</evidence>
<dbReference type="CDD" id="cd02201">
    <property type="entry name" value="FtsZ_type1"/>
    <property type="match status" value="1"/>
</dbReference>
<reference evidence="14 15" key="1">
    <citation type="submission" date="2014-12" db="EMBL/GenBank/DDBJ databases">
        <title>Genome assembly of Enhygromyxa salina DSM 15201.</title>
        <authorList>
            <person name="Sharma G."/>
            <person name="Subramanian S."/>
        </authorList>
    </citation>
    <scope>NUCLEOTIDE SEQUENCE [LARGE SCALE GENOMIC DNA]</scope>
    <source>
        <strain evidence="14 15">DSM 15201</strain>
    </source>
</reference>
<evidence type="ECO:0000313" key="14">
    <source>
        <dbReference type="EMBL" id="KIG17830.1"/>
    </source>
</evidence>
<comment type="function">
    <text evidence="8 10">Essential cell division protein that forms a contractile ring structure (Z ring) at the future cell division site. The regulation of the ring assembly controls the timing and the location of cell division. One of the functions of the FtsZ ring is to recruit other cell division proteins to the septum to produce a new cell wall between the dividing cells. Binds GTP and shows GTPase activity.</text>
</comment>
<keyword evidence="5 8" id="KW-0342">GTP-binding</keyword>